<organism evidence="14 15">
    <name type="scientific">Candidatus Auribacter fodinae</name>
    <dbReference type="NCBI Taxonomy" id="2093366"/>
    <lineage>
        <taxon>Bacteria</taxon>
        <taxon>Pseudomonadati</taxon>
        <taxon>Candidatus Auribacterota</taxon>
        <taxon>Candidatus Auribacteria</taxon>
        <taxon>Candidatus Auribacterales</taxon>
        <taxon>Candidatus Auribacteraceae</taxon>
        <taxon>Candidatus Auribacter</taxon>
    </lineage>
</organism>
<dbReference type="CDD" id="cd18137">
    <property type="entry name" value="HLD_clamp_pol_III_gamma_tau"/>
    <property type="match status" value="1"/>
</dbReference>
<reference evidence="14 15" key="1">
    <citation type="journal article" date="2017" name="ISME J.">
        <title>Energy and carbon metabolisms in a deep terrestrial subsurface fluid microbial community.</title>
        <authorList>
            <person name="Momper L."/>
            <person name="Jungbluth S.P."/>
            <person name="Lee M.D."/>
            <person name="Amend J.P."/>
        </authorList>
    </citation>
    <scope>NUCLEOTIDE SEQUENCE [LARGE SCALE GENOMIC DNA]</scope>
    <source>
        <strain evidence="14">SURF_26</strain>
    </source>
</reference>
<dbReference type="SUPFAM" id="SSF52540">
    <property type="entry name" value="P-loop containing nucleoside triphosphate hydrolases"/>
    <property type="match status" value="1"/>
</dbReference>
<dbReference type="GO" id="GO:0006261">
    <property type="term" value="P:DNA-templated DNA replication"/>
    <property type="evidence" value="ECO:0007669"/>
    <property type="project" value="TreeGrafter"/>
</dbReference>
<dbReference type="Pfam" id="PF22608">
    <property type="entry name" value="DNAX_ATPase_lid"/>
    <property type="match status" value="1"/>
</dbReference>
<dbReference type="SUPFAM" id="SSF48019">
    <property type="entry name" value="post-AAA+ oligomerization domain-like"/>
    <property type="match status" value="1"/>
</dbReference>
<dbReference type="GO" id="GO:0046872">
    <property type="term" value="F:metal ion binding"/>
    <property type="evidence" value="ECO:0007669"/>
    <property type="project" value="UniProtKB-KW"/>
</dbReference>
<dbReference type="GO" id="GO:0003887">
    <property type="term" value="F:DNA-directed DNA polymerase activity"/>
    <property type="evidence" value="ECO:0007669"/>
    <property type="project" value="UniProtKB-KW"/>
</dbReference>
<comment type="catalytic activity">
    <reaction evidence="10 11">
        <text>DNA(n) + a 2'-deoxyribonucleoside 5'-triphosphate = DNA(n+1) + diphosphate</text>
        <dbReference type="Rhea" id="RHEA:22508"/>
        <dbReference type="Rhea" id="RHEA-COMP:17339"/>
        <dbReference type="Rhea" id="RHEA-COMP:17340"/>
        <dbReference type="ChEBI" id="CHEBI:33019"/>
        <dbReference type="ChEBI" id="CHEBI:61560"/>
        <dbReference type="ChEBI" id="CHEBI:173112"/>
        <dbReference type="EC" id="2.7.7.7"/>
    </reaction>
</comment>
<evidence type="ECO:0000256" key="6">
    <source>
        <dbReference type="ARBA" id="ARBA00022741"/>
    </source>
</evidence>
<sequence>MHAVHIYQEYMDTDYVNSEFVVTARKWRPQSFDTVVGQEHIATTLKNAIARNRIAHAYLFTGSRGVGKTSTARIFARALNCEQGPTVNPCGTCEMCTEIIQGSSMDVIEIDGASNNKVDEVRELRDSVKFVPAKGKYKIYIIDEVHMLTTSAFNALLKTLEEPPPHVIFIFATTEPQKVLPTILSRCQRFDFHRIPQCIIRDHLANISKTEGYSIEPGVLDAIARAGDGSMRDAQSMFDQVVAFCGTTITFEQISSILGIYHTDVFYLLTEHAHNQNIADGIMLIGRILRDGKNLSHFFDGLLQHFRSLLLVSLLENRTDVLETTPEEIQRLRAQASWFTPNELEYAVGLIAQAGVDIRYALSKQVALELLFLKLSRIHSVISIDQALLKLEEIQQGTPGTKPAPATPNAEPVRKVAENKPESTVQISTQQVVKPVVFPAEAPKEKPLPTLSPRQINTPAPAQRPASFNDTNTLKVDLATIQSSWKKVCDSCENNMLHNNLVNARVVSYDGEILTLGAAGALFLDMLRDKKQQIESLLANYFKTVIRIKVILDDKKPEPPSAATVIEPGVAAAQDTTSGRMRREDEILNDPKVQKLVESFEGKVLSVRRKQ</sequence>
<evidence type="ECO:0000256" key="4">
    <source>
        <dbReference type="ARBA" id="ARBA00022705"/>
    </source>
</evidence>
<comment type="function">
    <text evidence="11">DNA polymerase III is a complex, multichain enzyme responsible for most of the replicative synthesis in bacteria. This DNA polymerase also exhibits 3' to 5' exonuclease activity.</text>
</comment>
<keyword evidence="3 11" id="KW-0548">Nucleotidyltransferase</keyword>
<feature type="compositionally biased region" description="Basic and acidic residues" evidence="12">
    <location>
        <begin position="412"/>
        <end position="421"/>
    </location>
</feature>
<comment type="similarity">
    <text evidence="1 11">Belongs to the DnaX/STICHEL family.</text>
</comment>
<dbReference type="InterPro" id="IPR022754">
    <property type="entry name" value="DNA_pol_III_gamma-3"/>
</dbReference>
<dbReference type="InterPro" id="IPR008921">
    <property type="entry name" value="DNA_pol3_clamp-load_cplx_C"/>
</dbReference>
<keyword evidence="9 11" id="KW-0239">DNA-directed DNA polymerase</keyword>
<dbReference type="Gene3D" id="1.10.8.60">
    <property type="match status" value="1"/>
</dbReference>
<feature type="compositionally biased region" description="Low complexity" evidence="12">
    <location>
        <begin position="397"/>
        <end position="408"/>
    </location>
</feature>
<dbReference type="InterPro" id="IPR050238">
    <property type="entry name" value="DNA_Rep/Repair_Clamp_Loader"/>
</dbReference>
<dbReference type="InterPro" id="IPR027417">
    <property type="entry name" value="P-loop_NTPase"/>
</dbReference>
<feature type="domain" description="AAA+ ATPase" evidence="13">
    <location>
        <begin position="54"/>
        <end position="196"/>
    </location>
</feature>
<name>A0A3A4RBD9_9BACT</name>
<dbReference type="Proteomes" id="UP000266426">
    <property type="component" value="Unassembled WGS sequence"/>
</dbReference>
<comment type="caution">
    <text evidence="14">The sequence shown here is derived from an EMBL/GenBank/DDBJ whole genome shotgun (WGS) entry which is preliminary data.</text>
</comment>
<dbReference type="FunFam" id="1.10.8.60:FF:000013">
    <property type="entry name" value="DNA polymerase III subunit gamma/tau"/>
    <property type="match status" value="1"/>
</dbReference>
<dbReference type="CDD" id="cd00009">
    <property type="entry name" value="AAA"/>
    <property type="match status" value="1"/>
</dbReference>
<dbReference type="PANTHER" id="PTHR11669:SF0">
    <property type="entry name" value="PROTEIN STICHEL-LIKE 2"/>
    <property type="match status" value="1"/>
</dbReference>
<evidence type="ECO:0000256" key="10">
    <source>
        <dbReference type="ARBA" id="ARBA00049244"/>
    </source>
</evidence>
<evidence type="ECO:0000256" key="1">
    <source>
        <dbReference type="ARBA" id="ARBA00006360"/>
    </source>
</evidence>
<comment type="subunit">
    <text evidence="11">DNA polymerase III contains a core (composed of alpha, epsilon and theta chains) that associates with a tau subunit. This core dimerizes to form the POLIII' complex. PolIII' associates with the gamma complex (composed of gamma, delta, delta', psi and chi chains) and with the beta chain to form the complete DNA polymerase III complex.</text>
</comment>
<dbReference type="EMBL" id="QZJZ01000035">
    <property type="protein sequence ID" value="RJP60097.1"/>
    <property type="molecule type" value="Genomic_DNA"/>
</dbReference>
<dbReference type="AlphaFoldDB" id="A0A3A4RBD9"/>
<dbReference type="GO" id="GO:0009360">
    <property type="term" value="C:DNA polymerase III complex"/>
    <property type="evidence" value="ECO:0007669"/>
    <property type="project" value="InterPro"/>
</dbReference>
<dbReference type="Gene3D" id="3.40.50.300">
    <property type="entry name" value="P-loop containing nucleotide triphosphate hydrolases"/>
    <property type="match status" value="1"/>
</dbReference>
<keyword evidence="7" id="KW-0862">Zinc</keyword>
<evidence type="ECO:0000256" key="12">
    <source>
        <dbReference type="SAM" id="MobiDB-lite"/>
    </source>
</evidence>
<evidence type="ECO:0000256" key="2">
    <source>
        <dbReference type="ARBA" id="ARBA00022679"/>
    </source>
</evidence>
<keyword evidence="5" id="KW-0479">Metal-binding</keyword>
<feature type="region of interest" description="Disordered" evidence="12">
    <location>
        <begin position="397"/>
        <end position="424"/>
    </location>
</feature>
<dbReference type="FunFam" id="3.40.50.300:FF:000014">
    <property type="entry name" value="DNA polymerase III subunit gamma/tau"/>
    <property type="match status" value="1"/>
</dbReference>
<feature type="region of interest" description="Disordered" evidence="12">
    <location>
        <begin position="443"/>
        <end position="469"/>
    </location>
</feature>
<dbReference type="InterPro" id="IPR003593">
    <property type="entry name" value="AAA+_ATPase"/>
</dbReference>
<dbReference type="GO" id="GO:0005524">
    <property type="term" value="F:ATP binding"/>
    <property type="evidence" value="ECO:0007669"/>
    <property type="project" value="UniProtKB-KW"/>
</dbReference>
<dbReference type="NCBIfam" id="NF004046">
    <property type="entry name" value="PRK05563.1"/>
    <property type="match status" value="1"/>
</dbReference>
<dbReference type="SMART" id="SM00382">
    <property type="entry name" value="AAA"/>
    <property type="match status" value="1"/>
</dbReference>
<dbReference type="GO" id="GO:0003677">
    <property type="term" value="F:DNA binding"/>
    <property type="evidence" value="ECO:0007669"/>
    <property type="project" value="InterPro"/>
</dbReference>
<evidence type="ECO:0000256" key="8">
    <source>
        <dbReference type="ARBA" id="ARBA00022840"/>
    </source>
</evidence>
<evidence type="ECO:0000256" key="5">
    <source>
        <dbReference type="ARBA" id="ARBA00022723"/>
    </source>
</evidence>
<gene>
    <name evidence="11 14" type="primary">dnaX</name>
    <name evidence="14" type="ORF">C4541_04840</name>
</gene>
<protein>
    <recommendedName>
        <fullName evidence="11">DNA polymerase III subunit gamma/tau</fullName>
        <ecNumber evidence="11">2.7.7.7</ecNumber>
    </recommendedName>
</protein>
<dbReference type="NCBIfam" id="TIGR02397">
    <property type="entry name" value="dnaX_nterm"/>
    <property type="match status" value="1"/>
</dbReference>
<proteinExistence type="inferred from homology"/>
<keyword evidence="4 11" id="KW-0235">DNA replication</keyword>
<evidence type="ECO:0000256" key="3">
    <source>
        <dbReference type="ARBA" id="ARBA00022695"/>
    </source>
</evidence>
<keyword evidence="6 11" id="KW-0547">Nucleotide-binding</keyword>
<evidence type="ECO:0000313" key="15">
    <source>
        <dbReference type="Proteomes" id="UP000266426"/>
    </source>
</evidence>
<dbReference type="InterPro" id="IPR045085">
    <property type="entry name" value="HLD_clamp_pol_III_gamma_tau"/>
</dbReference>
<evidence type="ECO:0000256" key="11">
    <source>
        <dbReference type="RuleBase" id="RU364063"/>
    </source>
</evidence>
<evidence type="ECO:0000313" key="14">
    <source>
        <dbReference type="EMBL" id="RJP60097.1"/>
    </source>
</evidence>
<dbReference type="Pfam" id="PF12169">
    <property type="entry name" value="DNA_pol3_gamma3"/>
    <property type="match status" value="1"/>
</dbReference>
<dbReference type="Gene3D" id="1.20.272.10">
    <property type="match status" value="1"/>
</dbReference>
<accession>A0A3A4RBD9</accession>
<dbReference type="EC" id="2.7.7.7" evidence="11"/>
<keyword evidence="2 11" id="KW-0808">Transferase</keyword>
<dbReference type="InterPro" id="IPR012763">
    <property type="entry name" value="DNA_pol_III_sug/sutau_N"/>
</dbReference>
<feature type="compositionally biased region" description="Polar residues" evidence="12">
    <location>
        <begin position="452"/>
        <end position="469"/>
    </location>
</feature>
<evidence type="ECO:0000259" key="13">
    <source>
        <dbReference type="SMART" id="SM00382"/>
    </source>
</evidence>
<keyword evidence="8 11" id="KW-0067">ATP-binding</keyword>
<evidence type="ECO:0000256" key="9">
    <source>
        <dbReference type="ARBA" id="ARBA00022932"/>
    </source>
</evidence>
<evidence type="ECO:0000256" key="7">
    <source>
        <dbReference type="ARBA" id="ARBA00022833"/>
    </source>
</evidence>
<dbReference type="PANTHER" id="PTHR11669">
    <property type="entry name" value="REPLICATION FACTOR C / DNA POLYMERASE III GAMMA-TAU SUBUNIT"/>
    <property type="match status" value="1"/>
</dbReference>
<dbReference type="Pfam" id="PF13177">
    <property type="entry name" value="DNA_pol3_delta2"/>
    <property type="match status" value="1"/>
</dbReference>